<dbReference type="AlphaFoldDB" id="A0A2S7K6M8"/>
<gene>
    <name evidence="2" type="ORF">CW354_07540</name>
</gene>
<evidence type="ECO:0000313" key="2">
    <source>
        <dbReference type="EMBL" id="PQA88157.1"/>
    </source>
</evidence>
<sequence>MKKIALALALTGFAMAPAYAGDLEGHCEAYAEENGTDASGCACLAETADADATEELLAVAAPEDLEGLSDDAKAAIEACFPAA</sequence>
<dbReference type="EMBL" id="PJCH01000005">
    <property type="protein sequence ID" value="PQA88157.1"/>
    <property type="molecule type" value="Genomic_DNA"/>
</dbReference>
<protein>
    <submittedName>
        <fullName evidence="2">Uncharacterized protein</fullName>
    </submittedName>
</protein>
<keyword evidence="1" id="KW-0732">Signal</keyword>
<keyword evidence="3" id="KW-1185">Reference proteome</keyword>
<feature type="chain" id="PRO_5015639896" evidence="1">
    <location>
        <begin position="21"/>
        <end position="83"/>
    </location>
</feature>
<evidence type="ECO:0000313" key="3">
    <source>
        <dbReference type="Proteomes" id="UP000239504"/>
    </source>
</evidence>
<accession>A0A2S7K6M8</accession>
<name>A0A2S7K6M8_9PROT</name>
<feature type="signal peptide" evidence="1">
    <location>
        <begin position="1"/>
        <end position="20"/>
    </location>
</feature>
<proteinExistence type="predicted"/>
<organism evidence="2 3">
    <name type="scientific">Hyphococcus luteus</name>
    <dbReference type="NCBI Taxonomy" id="2058213"/>
    <lineage>
        <taxon>Bacteria</taxon>
        <taxon>Pseudomonadati</taxon>
        <taxon>Pseudomonadota</taxon>
        <taxon>Alphaproteobacteria</taxon>
        <taxon>Parvularculales</taxon>
        <taxon>Parvularculaceae</taxon>
        <taxon>Hyphococcus</taxon>
    </lineage>
</organism>
<reference evidence="2 3" key="1">
    <citation type="submission" date="2017-12" db="EMBL/GenBank/DDBJ databases">
        <authorList>
            <person name="Hurst M.R.H."/>
        </authorList>
    </citation>
    <scope>NUCLEOTIDE SEQUENCE [LARGE SCALE GENOMIC DNA]</scope>
    <source>
        <strain evidence="2 3">SY-3-19</strain>
    </source>
</reference>
<dbReference type="Proteomes" id="UP000239504">
    <property type="component" value="Unassembled WGS sequence"/>
</dbReference>
<dbReference type="RefSeq" id="WP_104829402.1">
    <property type="nucleotide sequence ID" value="NZ_PJCH01000005.1"/>
</dbReference>
<evidence type="ECO:0000256" key="1">
    <source>
        <dbReference type="SAM" id="SignalP"/>
    </source>
</evidence>
<comment type="caution">
    <text evidence="2">The sequence shown here is derived from an EMBL/GenBank/DDBJ whole genome shotgun (WGS) entry which is preliminary data.</text>
</comment>